<evidence type="ECO:0000256" key="1">
    <source>
        <dbReference type="SAM" id="Phobius"/>
    </source>
</evidence>
<organism evidence="2 3">
    <name type="scientific">Bacteroides cellulosilyticus</name>
    <dbReference type="NCBI Taxonomy" id="246787"/>
    <lineage>
        <taxon>Bacteria</taxon>
        <taxon>Pseudomonadati</taxon>
        <taxon>Bacteroidota</taxon>
        <taxon>Bacteroidia</taxon>
        <taxon>Bacteroidales</taxon>
        <taxon>Bacteroidaceae</taxon>
        <taxon>Bacteroides</taxon>
    </lineage>
</organism>
<dbReference type="InterPro" id="IPR039449">
    <property type="entry name" value="TssO"/>
</dbReference>
<dbReference type="AlphaFoldDB" id="A0A642PM75"/>
<sequence>MTKDENIWGNVRFAILLVFTVVLIFIILCKYVFDVPIKESSELIKDINHSETIFTEQKAHAKKSSVIWNQIDSLDFSAYQVQRMDEIKGKIYGIQEIYTKNGMNSRFMFGALASKTLRFQFDIQEELSALKHNNELIEKDLEECKANL</sequence>
<accession>A0A642PM75</accession>
<proteinExistence type="predicted"/>
<dbReference type="RefSeq" id="WP_008141986.1">
    <property type="nucleotide sequence ID" value="NZ_VVYV01000122.1"/>
</dbReference>
<evidence type="ECO:0000313" key="3">
    <source>
        <dbReference type="Proteomes" id="UP000448877"/>
    </source>
</evidence>
<keyword evidence="1" id="KW-0472">Membrane</keyword>
<dbReference type="Proteomes" id="UP000448877">
    <property type="component" value="Unassembled WGS sequence"/>
</dbReference>
<keyword evidence="1" id="KW-1133">Transmembrane helix</keyword>
<feature type="transmembrane region" description="Helical" evidence="1">
    <location>
        <begin position="12"/>
        <end position="33"/>
    </location>
</feature>
<name>A0A642PM75_9BACE</name>
<reference evidence="2 3" key="1">
    <citation type="journal article" date="2019" name="Nat. Med.">
        <title>A library of human gut bacterial isolates paired with longitudinal multiomics data enables mechanistic microbiome research.</title>
        <authorList>
            <person name="Poyet M."/>
            <person name="Groussin M."/>
            <person name="Gibbons S.M."/>
            <person name="Avila-Pacheco J."/>
            <person name="Jiang X."/>
            <person name="Kearney S.M."/>
            <person name="Perrotta A.R."/>
            <person name="Berdy B."/>
            <person name="Zhao S."/>
            <person name="Lieberman T.D."/>
            <person name="Swanson P.K."/>
            <person name="Smith M."/>
            <person name="Roesemann S."/>
            <person name="Alexander J.E."/>
            <person name="Rich S.A."/>
            <person name="Livny J."/>
            <person name="Vlamakis H."/>
            <person name="Clish C."/>
            <person name="Bullock K."/>
            <person name="Deik A."/>
            <person name="Scott J."/>
            <person name="Pierce K.A."/>
            <person name="Xavier R.J."/>
            <person name="Alm E.J."/>
        </authorList>
    </citation>
    <scope>NUCLEOTIDE SEQUENCE [LARGE SCALE GENOMIC DNA]</scope>
    <source>
        <strain evidence="2 3">BIOML-A6</strain>
    </source>
</reference>
<protein>
    <submittedName>
        <fullName evidence="2">Uncharacterized protein</fullName>
    </submittedName>
</protein>
<keyword evidence="1" id="KW-0812">Transmembrane</keyword>
<dbReference type="GeneID" id="78404365"/>
<dbReference type="EMBL" id="VVYV01000122">
    <property type="protein sequence ID" value="KAA5411085.1"/>
    <property type="molecule type" value="Genomic_DNA"/>
</dbReference>
<gene>
    <name evidence="2" type="ORF">F2Y81_29100</name>
</gene>
<comment type="caution">
    <text evidence="2">The sequence shown here is derived from an EMBL/GenBank/DDBJ whole genome shotgun (WGS) entry which is preliminary data.</text>
</comment>
<evidence type="ECO:0000313" key="2">
    <source>
        <dbReference type="EMBL" id="KAA5411085.1"/>
    </source>
</evidence>
<dbReference type="Pfam" id="PF17561">
    <property type="entry name" value="TssO"/>
    <property type="match status" value="1"/>
</dbReference>